<gene>
    <name evidence="2" type="ORF">QYE76_051589</name>
</gene>
<keyword evidence="3" id="KW-1185">Reference proteome</keyword>
<dbReference type="PANTHER" id="PTHR34145">
    <property type="entry name" value="OS02G0105600 PROTEIN"/>
    <property type="match status" value="1"/>
</dbReference>
<dbReference type="InterPro" id="IPR032675">
    <property type="entry name" value="LRR_dom_sf"/>
</dbReference>
<dbReference type="InterPro" id="IPR001810">
    <property type="entry name" value="F-box_dom"/>
</dbReference>
<dbReference type="SUPFAM" id="SSF81383">
    <property type="entry name" value="F-box domain"/>
    <property type="match status" value="1"/>
</dbReference>
<protein>
    <recommendedName>
        <fullName evidence="1">F-box domain-containing protein</fullName>
    </recommendedName>
</protein>
<dbReference type="PANTHER" id="PTHR34145:SF57">
    <property type="entry name" value="F-BOX DOMAIN-CONTAINING PROTEIN"/>
    <property type="match status" value="1"/>
</dbReference>
<proteinExistence type="predicted"/>
<dbReference type="AlphaFoldDB" id="A0AAD8WKP4"/>
<dbReference type="InterPro" id="IPR055357">
    <property type="entry name" value="LRR_At1g61320_AtMIF1"/>
</dbReference>
<dbReference type="Gene3D" id="3.80.10.10">
    <property type="entry name" value="Ribonuclease Inhibitor"/>
    <property type="match status" value="1"/>
</dbReference>
<reference evidence="2" key="1">
    <citation type="submission" date="2023-07" db="EMBL/GenBank/DDBJ databases">
        <title>A chromosome-level genome assembly of Lolium multiflorum.</title>
        <authorList>
            <person name="Chen Y."/>
            <person name="Copetti D."/>
            <person name="Kolliker R."/>
            <person name="Studer B."/>
        </authorList>
    </citation>
    <scope>NUCLEOTIDE SEQUENCE</scope>
    <source>
        <strain evidence="2">02402/16</strain>
        <tissue evidence="2">Leaf</tissue>
    </source>
</reference>
<dbReference type="EMBL" id="JAUUTY010000003">
    <property type="protein sequence ID" value="KAK1663430.1"/>
    <property type="molecule type" value="Genomic_DNA"/>
</dbReference>
<dbReference type="SUPFAM" id="SSF52047">
    <property type="entry name" value="RNI-like"/>
    <property type="match status" value="1"/>
</dbReference>
<evidence type="ECO:0000313" key="3">
    <source>
        <dbReference type="Proteomes" id="UP001231189"/>
    </source>
</evidence>
<dbReference type="Gene3D" id="1.20.1280.50">
    <property type="match status" value="1"/>
</dbReference>
<evidence type="ECO:0000259" key="1">
    <source>
        <dbReference type="PROSITE" id="PS50181"/>
    </source>
</evidence>
<name>A0AAD8WKP4_LOLMU</name>
<dbReference type="Proteomes" id="UP001231189">
    <property type="component" value="Unassembled WGS sequence"/>
</dbReference>
<sequence>MINNTVCKRTSSNRISGKPIYKKARPNVKLEDLPQDLLCTIVSKLPAKDVSRATVLSSYWRYICGICCYKLCFTGATGCCRDTLERKEYLQCIHKFINNVNTAVQKCHAKLVEEFNVRFEFDAMLVDHLNNWVKFAVSSQAKSIVFYLRPINMRRTDVDRYLFPFHLLDSGSNMSHLQCIQLSFVSFRPPSEFRGFPSLRKLALQFVDITIKDLEVILSNCYNLGWLSLVRCLLNGELKLDRSLSHLRHLTVVYSKVTRIELHVTKLVTFVYDGPIVPIVMAQHSKLENAHIRFFKATYQDAVSALLNGIPTMQNLTLQITCPQLEVQSLLNNTCKFSHLRRLQLLMSILAQHIDKLPYVLVSILRAAPFIEKLEIHFATCGHLCFANNGTLDNQPLQRCEYTYLKSMHMTGYKGARGQLEFLLHIVENAPALEVLTVDTTERLNEYEDVSVNLICRKKSCSERAALHAESCLSEKLPPKVKLCVM</sequence>
<dbReference type="InterPro" id="IPR053772">
    <property type="entry name" value="At1g61320/At1g61330-like"/>
</dbReference>
<evidence type="ECO:0000313" key="2">
    <source>
        <dbReference type="EMBL" id="KAK1663430.1"/>
    </source>
</evidence>
<dbReference type="PROSITE" id="PS50181">
    <property type="entry name" value="FBOX"/>
    <property type="match status" value="1"/>
</dbReference>
<dbReference type="InterPro" id="IPR036047">
    <property type="entry name" value="F-box-like_dom_sf"/>
</dbReference>
<comment type="caution">
    <text evidence="2">The sequence shown here is derived from an EMBL/GenBank/DDBJ whole genome shotgun (WGS) entry which is preliminary data.</text>
</comment>
<dbReference type="Pfam" id="PF00646">
    <property type="entry name" value="F-box"/>
    <property type="match status" value="1"/>
</dbReference>
<feature type="domain" description="F-box" evidence="1">
    <location>
        <begin position="27"/>
        <end position="63"/>
    </location>
</feature>
<organism evidence="2 3">
    <name type="scientific">Lolium multiflorum</name>
    <name type="common">Italian ryegrass</name>
    <name type="synonym">Lolium perenne subsp. multiflorum</name>
    <dbReference type="NCBI Taxonomy" id="4521"/>
    <lineage>
        <taxon>Eukaryota</taxon>
        <taxon>Viridiplantae</taxon>
        <taxon>Streptophyta</taxon>
        <taxon>Embryophyta</taxon>
        <taxon>Tracheophyta</taxon>
        <taxon>Spermatophyta</taxon>
        <taxon>Magnoliopsida</taxon>
        <taxon>Liliopsida</taxon>
        <taxon>Poales</taxon>
        <taxon>Poaceae</taxon>
        <taxon>BOP clade</taxon>
        <taxon>Pooideae</taxon>
        <taxon>Poodae</taxon>
        <taxon>Poeae</taxon>
        <taxon>Poeae Chloroplast Group 2 (Poeae type)</taxon>
        <taxon>Loliodinae</taxon>
        <taxon>Loliinae</taxon>
        <taxon>Lolium</taxon>
    </lineage>
</organism>
<accession>A0AAD8WKP4</accession>
<dbReference type="Pfam" id="PF23622">
    <property type="entry name" value="LRR_At1g61320_AtMIF1"/>
    <property type="match status" value="1"/>
</dbReference>